<dbReference type="Gene3D" id="1.10.150.870">
    <property type="match status" value="1"/>
</dbReference>
<dbReference type="EMBL" id="VDUY01000001">
    <property type="protein sequence ID" value="TXL68572.1"/>
    <property type="molecule type" value="Genomic_DNA"/>
</dbReference>
<dbReference type="InterPro" id="IPR041931">
    <property type="entry name" value="DNA_pol3_alpha_thumb_dom"/>
</dbReference>
<evidence type="ECO:0000313" key="11">
    <source>
        <dbReference type="EMBL" id="TXL68572.1"/>
    </source>
</evidence>
<gene>
    <name evidence="11" type="primary">dnaE</name>
    <name evidence="11" type="ORF">FHP08_02505</name>
</gene>
<dbReference type="NCBIfam" id="NF004226">
    <property type="entry name" value="PRK05673.1"/>
    <property type="match status" value="1"/>
</dbReference>
<evidence type="ECO:0000256" key="9">
    <source>
        <dbReference type="ARBA" id="ARBA00049244"/>
    </source>
</evidence>
<dbReference type="PANTHER" id="PTHR32294:SF0">
    <property type="entry name" value="DNA POLYMERASE III SUBUNIT ALPHA"/>
    <property type="match status" value="1"/>
</dbReference>
<keyword evidence="7" id="KW-0235">DNA replication</keyword>
<dbReference type="InterPro" id="IPR004805">
    <property type="entry name" value="DnaE2/DnaE/PolC"/>
</dbReference>
<dbReference type="InterPro" id="IPR029460">
    <property type="entry name" value="DNAPol_HHH"/>
</dbReference>
<evidence type="ECO:0000259" key="10">
    <source>
        <dbReference type="SMART" id="SM00481"/>
    </source>
</evidence>
<evidence type="ECO:0000256" key="5">
    <source>
        <dbReference type="ARBA" id="ARBA00022679"/>
    </source>
</evidence>
<keyword evidence="8" id="KW-0239">DNA-directed DNA polymerase</keyword>
<dbReference type="GO" id="GO:0005737">
    <property type="term" value="C:cytoplasm"/>
    <property type="evidence" value="ECO:0007669"/>
    <property type="project" value="UniProtKB-SubCell"/>
</dbReference>
<dbReference type="SMART" id="SM00481">
    <property type="entry name" value="POLIIIAc"/>
    <property type="match status" value="1"/>
</dbReference>
<dbReference type="CDD" id="cd07433">
    <property type="entry name" value="PHP_PolIIIA_DnaE1"/>
    <property type="match status" value="1"/>
</dbReference>
<dbReference type="SUPFAM" id="SSF89550">
    <property type="entry name" value="PHP domain-like"/>
    <property type="match status" value="1"/>
</dbReference>
<dbReference type="InterPro" id="IPR040982">
    <property type="entry name" value="DNA_pol3_finger"/>
</dbReference>
<dbReference type="Pfam" id="PF01336">
    <property type="entry name" value="tRNA_anti-codon"/>
    <property type="match status" value="1"/>
</dbReference>
<evidence type="ECO:0000256" key="6">
    <source>
        <dbReference type="ARBA" id="ARBA00022695"/>
    </source>
</evidence>
<dbReference type="GO" id="GO:0008408">
    <property type="term" value="F:3'-5' exonuclease activity"/>
    <property type="evidence" value="ECO:0007669"/>
    <property type="project" value="InterPro"/>
</dbReference>
<dbReference type="InterPro" id="IPR004365">
    <property type="entry name" value="NA-bd_OB_tRNA"/>
</dbReference>
<dbReference type="InterPro" id="IPR003141">
    <property type="entry name" value="Pol/His_phosphatase_N"/>
</dbReference>
<dbReference type="InterPro" id="IPR016195">
    <property type="entry name" value="Pol/histidinol_Pase-like"/>
</dbReference>
<evidence type="ECO:0000313" key="12">
    <source>
        <dbReference type="Proteomes" id="UP000321548"/>
    </source>
</evidence>
<dbReference type="Pfam" id="PF07733">
    <property type="entry name" value="DNA_pol3_alpha"/>
    <property type="match status" value="1"/>
</dbReference>
<dbReference type="Pfam" id="PF02811">
    <property type="entry name" value="PHP"/>
    <property type="match status" value="1"/>
</dbReference>
<dbReference type="PANTHER" id="PTHR32294">
    <property type="entry name" value="DNA POLYMERASE III SUBUNIT ALPHA"/>
    <property type="match status" value="1"/>
</dbReference>
<dbReference type="Pfam" id="PF14579">
    <property type="entry name" value="HHH_6"/>
    <property type="match status" value="1"/>
</dbReference>
<feature type="domain" description="Polymerase/histidinol phosphatase N-terminal" evidence="10">
    <location>
        <begin position="7"/>
        <end position="74"/>
    </location>
</feature>
<dbReference type="AlphaFoldDB" id="A0A5C8P4L0"/>
<sequence length="1159" mass="128586">MTDPRFVHLRVHSEYSISDSIVRLDALVAAAAADAQPAVAVTDLGNLFGWVKFYTAARGKGVKPICGADCWVANDADRERPTRILLLARNRDGYLRLCELLSRAWLENEYRGRAELRADWFDEPAGDGRPLGEGLIALSGAHAGEVGQALLAGNREAAEAAARRWAQRFPGAFYLEVQRYGAPEAEAQTRAAARLAAELGLPLVATHPVQFIAREEFRAHEARVCIAEGEILANPRRQRKFTEDQYFRSQQEMSELFADLPSALANSVEIARRCSLPMVLGKPQLPQFPTPEGVTLDDYLRQLAHEGLVGRMKKLFPPETTPPEVLEARREQYAKRLEYECDTIVQMGFPGYFLIVADFINWAKQNGVPVGPGRGSGAGSLVAFALGITDLDPIPYALLFERFLNPERVSMPDFDIDFCQDNRWKVIEYVRARYGEQAVSQIATFGTMASKAVIRDVGRVLDMGYNFCDQLSKLIPVVQNKPVSLAKARESEPLLKEREEKEDEVRGLLALAEPLEDLTRNVGMHAGGVLIAPGRLTDFCPLYRPPGAEGGVVSQFDKDDVEAVGLVKFDFLGLRNLTIIDLAVRYINQRHPELRLDLNTLPFTDPKAYQVLKDANTTAIFQLESEGMKKLLKKLAPDRFEDIIAVLALYRPGPLGSGMVEDFILRKKGQQQIDYFHPDLKACLEPTYGVIVYQEQVMQIAQIIGGYTLGGADLLRRAMGKKKPEEMAQHRGLFVEGAEKKGYPVDLANKLFDLMAMFAEYGFNKSHTAAYAVVTYHTAWLKAHYPAEFMAATLSSDMDDTDKVQLFVADAKANGVEVLPPDINESAFRFEPVSDRAIRYGLGAVKGTGESAVVDILRARAERRFENLFDFCERIDRKLVNRRAIEALVRAGAFDSLDPDRAKMLVNVGRAIDAAEAAGAAADQVSLFGEDSGMPSAPEWLPAPAWTERQRLQEEKSALGFFLSGHLFNGYRDEVRRFVRTRLADLQPAPQPLWIAGVVAAQRTMMTRRGKMVFVTLDDGSAAVEVSVFNELYDAHRRIIRDDELLVVLGKVSKDDYTGGQRVVAERVLDLVGARQEFGRRLRIRLNGIADGAALRGAIGPFAVGERQDVPAVPVVVEYGNREAVCAVELGRGWRVQPHDDLIAAIVDALHPIDTAIEY</sequence>
<comment type="catalytic activity">
    <reaction evidence="9">
        <text>DNA(n) + a 2'-deoxyribonucleoside 5'-triphosphate = DNA(n+1) + diphosphate</text>
        <dbReference type="Rhea" id="RHEA:22508"/>
        <dbReference type="Rhea" id="RHEA-COMP:17339"/>
        <dbReference type="Rhea" id="RHEA-COMP:17340"/>
        <dbReference type="ChEBI" id="CHEBI:33019"/>
        <dbReference type="ChEBI" id="CHEBI:61560"/>
        <dbReference type="ChEBI" id="CHEBI:173112"/>
        <dbReference type="EC" id="2.7.7.7"/>
    </reaction>
</comment>
<dbReference type="GO" id="GO:0006260">
    <property type="term" value="P:DNA replication"/>
    <property type="evidence" value="ECO:0007669"/>
    <property type="project" value="UniProtKB-KW"/>
</dbReference>
<evidence type="ECO:0000256" key="3">
    <source>
        <dbReference type="ARBA" id="ARBA00019114"/>
    </source>
</evidence>
<evidence type="ECO:0000256" key="4">
    <source>
        <dbReference type="ARBA" id="ARBA00022490"/>
    </source>
</evidence>
<keyword evidence="5 11" id="KW-0808">Transferase</keyword>
<dbReference type="GO" id="GO:0003887">
    <property type="term" value="F:DNA-directed DNA polymerase activity"/>
    <property type="evidence" value="ECO:0007669"/>
    <property type="project" value="UniProtKB-KW"/>
</dbReference>
<protein>
    <recommendedName>
        <fullName evidence="3">DNA polymerase III subunit alpha</fullName>
        <ecNumber evidence="2">2.7.7.7</ecNumber>
    </recommendedName>
</protein>
<dbReference type="InterPro" id="IPR011708">
    <property type="entry name" value="DNA_pol3_alpha_NTPase_dom"/>
</dbReference>
<dbReference type="Gene3D" id="1.10.10.1600">
    <property type="entry name" value="Bacterial DNA polymerase III alpha subunit, thumb domain"/>
    <property type="match status" value="1"/>
</dbReference>
<evidence type="ECO:0000256" key="8">
    <source>
        <dbReference type="ARBA" id="ARBA00022932"/>
    </source>
</evidence>
<evidence type="ECO:0000256" key="2">
    <source>
        <dbReference type="ARBA" id="ARBA00012417"/>
    </source>
</evidence>
<comment type="subcellular location">
    <subcellularLocation>
        <location evidence="1">Cytoplasm</location>
    </subcellularLocation>
</comment>
<dbReference type="EC" id="2.7.7.7" evidence="2"/>
<evidence type="ECO:0000256" key="7">
    <source>
        <dbReference type="ARBA" id="ARBA00022705"/>
    </source>
</evidence>
<dbReference type="Pfam" id="PF17657">
    <property type="entry name" value="DNA_pol3_finger"/>
    <property type="match status" value="1"/>
</dbReference>
<keyword evidence="6 11" id="KW-0548">Nucleotidyltransferase</keyword>
<dbReference type="CDD" id="cd04485">
    <property type="entry name" value="DnaE_OBF"/>
    <property type="match status" value="1"/>
</dbReference>
<reference evidence="11 12" key="1">
    <citation type="submission" date="2019-06" db="EMBL/GenBank/DDBJ databases">
        <title>Quisquiliibacterium sp. nov., isolated from a maize field.</title>
        <authorList>
            <person name="Lin S.-Y."/>
            <person name="Tsai C.-F."/>
            <person name="Young C.-C."/>
        </authorList>
    </citation>
    <scope>NUCLEOTIDE SEQUENCE [LARGE SCALE GENOMIC DNA]</scope>
    <source>
        <strain evidence="11 12">CC-CFT501</strain>
    </source>
</reference>
<dbReference type="InterPro" id="IPR004013">
    <property type="entry name" value="PHP_dom"/>
</dbReference>
<keyword evidence="12" id="KW-1185">Reference proteome</keyword>
<dbReference type="OrthoDB" id="9803237at2"/>
<dbReference type="RefSeq" id="WP_147702712.1">
    <property type="nucleotide sequence ID" value="NZ_VDUY01000001.1"/>
</dbReference>
<dbReference type="GO" id="GO:0003676">
    <property type="term" value="F:nucleic acid binding"/>
    <property type="evidence" value="ECO:0007669"/>
    <property type="project" value="InterPro"/>
</dbReference>
<comment type="caution">
    <text evidence="11">The sequence shown here is derived from an EMBL/GenBank/DDBJ whole genome shotgun (WGS) entry which is preliminary data.</text>
</comment>
<dbReference type="NCBIfam" id="TIGR00594">
    <property type="entry name" value="polc"/>
    <property type="match status" value="1"/>
</dbReference>
<accession>A0A5C8P4L0</accession>
<keyword evidence="4" id="KW-0963">Cytoplasm</keyword>
<dbReference type="Gene3D" id="3.20.20.140">
    <property type="entry name" value="Metal-dependent hydrolases"/>
    <property type="match status" value="1"/>
</dbReference>
<organism evidence="11 12">
    <name type="scientific">Zeimonas arvi</name>
    <dbReference type="NCBI Taxonomy" id="2498847"/>
    <lineage>
        <taxon>Bacteria</taxon>
        <taxon>Pseudomonadati</taxon>
        <taxon>Pseudomonadota</taxon>
        <taxon>Betaproteobacteria</taxon>
        <taxon>Burkholderiales</taxon>
        <taxon>Burkholderiaceae</taxon>
        <taxon>Zeimonas</taxon>
    </lineage>
</organism>
<name>A0A5C8P4L0_9BURK</name>
<dbReference type="Proteomes" id="UP000321548">
    <property type="component" value="Unassembled WGS sequence"/>
</dbReference>
<evidence type="ECO:0000256" key="1">
    <source>
        <dbReference type="ARBA" id="ARBA00004496"/>
    </source>
</evidence>
<dbReference type="InterPro" id="IPR049821">
    <property type="entry name" value="PolIIIA_DnaE1_PHP"/>
</dbReference>
<proteinExistence type="predicted"/>